<dbReference type="InterPro" id="IPR029063">
    <property type="entry name" value="SAM-dependent_MTases_sf"/>
</dbReference>
<dbReference type="PANTHER" id="PTHR32385">
    <property type="entry name" value="MANNOSYL PHOSPHORYLINOSITOL CERAMIDE SYNTHASE"/>
    <property type="match status" value="1"/>
</dbReference>
<protein>
    <submittedName>
        <fullName evidence="3">Class I SAM-dependent methyltransferase</fullName>
        <ecNumber evidence="3">2.1.1.-</ecNumber>
    </submittedName>
</protein>
<dbReference type="SUPFAM" id="SSF53335">
    <property type="entry name" value="S-adenosyl-L-methionine-dependent methyltransferases"/>
    <property type="match status" value="2"/>
</dbReference>
<proteinExistence type="predicted"/>
<evidence type="ECO:0000256" key="2">
    <source>
        <dbReference type="SAM" id="MobiDB-lite"/>
    </source>
</evidence>
<dbReference type="SUPFAM" id="SSF53448">
    <property type="entry name" value="Nucleotide-diphospho-sugar transferases"/>
    <property type="match status" value="1"/>
</dbReference>
<keyword evidence="1 3" id="KW-0808">Transferase</keyword>
<dbReference type="Pfam" id="PF13578">
    <property type="entry name" value="Methyltransf_24"/>
    <property type="match status" value="1"/>
</dbReference>
<accession>A0ABS5BKI2</accession>
<dbReference type="InterPro" id="IPR051706">
    <property type="entry name" value="Glycosyltransferase_domain"/>
</dbReference>
<dbReference type="Proteomes" id="UP000676565">
    <property type="component" value="Unassembled WGS sequence"/>
</dbReference>
<reference evidence="3 4" key="1">
    <citation type="submission" date="2021-04" db="EMBL/GenBank/DDBJ databases">
        <authorList>
            <person name="Ivanova A."/>
        </authorList>
    </citation>
    <scope>NUCLEOTIDE SEQUENCE [LARGE SCALE GENOMIC DNA]</scope>
    <source>
        <strain evidence="3 4">G18</strain>
    </source>
</reference>
<dbReference type="Pfam" id="PF04488">
    <property type="entry name" value="Gly_transf_sug"/>
    <property type="match status" value="1"/>
</dbReference>
<organism evidence="3 4">
    <name type="scientific">Gemmata palustris</name>
    <dbReference type="NCBI Taxonomy" id="2822762"/>
    <lineage>
        <taxon>Bacteria</taxon>
        <taxon>Pseudomonadati</taxon>
        <taxon>Planctomycetota</taxon>
        <taxon>Planctomycetia</taxon>
        <taxon>Gemmatales</taxon>
        <taxon>Gemmataceae</taxon>
        <taxon>Gemmata</taxon>
    </lineage>
</organism>
<dbReference type="GO" id="GO:0008168">
    <property type="term" value="F:methyltransferase activity"/>
    <property type="evidence" value="ECO:0007669"/>
    <property type="project" value="UniProtKB-KW"/>
</dbReference>
<dbReference type="Gene3D" id="3.90.550.20">
    <property type="match status" value="1"/>
</dbReference>
<gene>
    <name evidence="3" type="ORF">J8F10_02570</name>
</gene>
<feature type="region of interest" description="Disordered" evidence="2">
    <location>
        <begin position="818"/>
        <end position="842"/>
    </location>
</feature>
<dbReference type="PANTHER" id="PTHR32385:SF15">
    <property type="entry name" value="INOSITOL PHOSPHOCERAMIDE MANNOSYLTRANSFERASE 1"/>
    <property type="match status" value="1"/>
</dbReference>
<dbReference type="InterPro" id="IPR007577">
    <property type="entry name" value="GlycoTrfase_DXD_sugar-bd_CS"/>
</dbReference>
<sequence length="842" mass="93503">MSTLPHFGLYVVTCPGREAVLDRTLASIRASDWPGAPAVLRQPADWPIGWDSTSRMYRTVLQRAWEDGCWWAVVLEDDVLVNRYLWANLTRWHPITTGQLHWGSLFIPDTIQDPWARACPELGYRLARPALTTGPHAQWQKARLWGSQAYVFSRGGLGVMLDQWDRHEGGQDARVVGIAGGAGWPLWFADPCLAEHIPVVSAFGTPPAYAPDFVPDFRFAREPAGTYRHAEGVPGWLSCAEGRALWELARDKRVLELGRFHGRSTVALAQSARAVVSVDVLDPAHAAGWLERFGVSGNVTLLQSKFAEIDPRLGPFDLIFVDGEHDEANVRADVELALSLLAPGGCLAFHDYPDPSWPDVRRVVDAIAAERGLVRVRQADYLGAFQLSAPAHPQEALTPEPEPIIATSVGTPPTTGATPRTVWVYWEGPVPGYIELCCETVRVHNRNARVEVLDRAGFEALFRHDRDLPIDALILPHKADFIRAYLLAHYGGIYLDADCVLLGNLDFVFDLVDTTEFVGYRDPLGYMSASFMASAPNGAVIRDHYQRVCATLRSNREREWLDLSSVPLDHALAAHLDRAHVLPTERIMPLSWQASERLAERHSDAVHALSFRSDAAMYMLSNNTIKSRPATRVLAHVPADDLLTDAYFLSFLFRRALGRDPLNPQTGHAPFDHNEPQTHSDEGALDYLATRFGVRTMIDVGCGSPETVYRAKQKGIRATGVNGDPRIARDSRVIIEHDYTRKPLFAGEFDLGWSVGFVEHVEERFVPNVMATFRGCRAVFLAPTVSGLAPNDRTVEYWAEQFGAAGFVLDAEATEGVRRHSTTESAGARPAARVFRRSESER</sequence>
<evidence type="ECO:0000313" key="3">
    <source>
        <dbReference type="EMBL" id="MBP3954180.1"/>
    </source>
</evidence>
<dbReference type="Gene3D" id="3.40.50.150">
    <property type="entry name" value="Vaccinia Virus protein VP39"/>
    <property type="match status" value="2"/>
</dbReference>
<dbReference type="InterPro" id="IPR029044">
    <property type="entry name" value="Nucleotide-diphossugar_trans"/>
</dbReference>
<dbReference type="RefSeq" id="WP_210652323.1">
    <property type="nucleotide sequence ID" value="NZ_JAGKQQ010000001.1"/>
</dbReference>
<keyword evidence="4" id="KW-1185">Reference proteome</keyword>
<dbReference type="GO" id="GO:0032259">
    <property type="term" value="P:methylation"/>
    <property type="evidence" value="ECO:0007669"/>
    <property type="project" value="UniProtKB-KW"/>
</dbReference>
<evidence type="ECO:0000313" key="4">
    <source>
        <dbReference type="Proteomes" id="UP000676565"/>
    </source>
</evidence>
<dbReference type="EC" id="2.1.1.-" evidence="3"/>
<keyword evidence="3" id="KW-0489">Methyltransferase</keyword>
<dbReference type="EMBL" id="JAGKQQ010000001">
    <property type="protein sequence ID" value="MBP3954180.1"/>
    <property type="molecule type" value="Genomic_DNA"/>
</dbReference>
<comment type="caution">
    <text evidence="3">The sequence shown here is derived from an EMBL/GenBank/DDBJ whole genome shotgun (WGS) entry which is preliminary data.</text>
</comment>
<name>A0ABS5BKI2_9BACT</name>
<evidence type="ECO:0000256" key="1">
    <source>
        <dbReference type="ARBA" id="ARBA00022679"/>
    </source>
</evidence>
<dbReference type="CDD" id="cd02440">
    <property type="entry name" value="AdoMet_MTases"/>
    <property type="match status" value="1"/>
</dbReference>